<name>A0ABY8W8H8_9ACTN</name>
<evidence type="ECO:0000313" key="3">
    <source>
        <dbReference type="Proteomes" id="UP001240150"/>
    </source>
</evidence>
<accession>A0ABY8W8H8</accession>
<organism evidence="2 3">
    <name type="scientific">Actinoplanes oblitus</name>
    <dbReference type="NCBI Taxonomy" id="3040509"/>
    <lineage>
        <taxon>Bacteria</taxon>
        <taxon>Bacillati</taxon>
        <taxon>Actinomycetota</taxon>
        <taxon>Actinomycetes</taxon>
        <taxon>Micromonosporales</taxon>
        <taxon>Micromonosporaceae</taxon>
        <taxon>Actinoplanes</taxon>
    </lineage>
</organism>
<keyword evidence="1" id="KW-1133">Transmembrane helix</keyword>
<protein>
    <submittedName>
        <fullName evidence="2">Uncharacterized protein</fullName>
    </submittedName>
</protein>
<evidence type="ECO:0000313" key="2">
    <source>
        <dbReference type="EMBL" id="WIM94179.1"/>
    </source>
</evidence>
<keyword evidence="1" id="KW-0472">Membrane</keyword>
<dbReference type="RefSeq" id="WP_284915382.1">
    <property type="nucleotide sequence ID" value="NZ_CP126980.1"/>
</dbReference>
<dbReference type="EMBL" id="CP126980">
    <property type="protein sequence ID" value="WIM94179.1"/>
    <property type="molecule type" value="Genomic_DNA"/>
</dbReference>
<sequence>MGRPLWPWLAAVAALSLMLLAGGGWLLYDRVLREDSGVTACRALADQEKNGGGTADDKLTKDEYLSMRQVFANSRYADLREHGTKLMDVLWQLTQWGPDNEMVALTYLQPLTEHISGLQSACADHGVIIDLKLTD</sequence>
<keyword evidence="1" id="KW-0812">Transmembrane</keyword>
<keyword evidence="3" id="KW-1185">Reference proteome</keyword>
<dbReference type="Proteomes" id="UP001240150">
    <property type="component" value="Chromosome"/>
</dbReference>
<feature type="transmembrane region" description="Helical" evidence="1">
    <location>
        <begin position="6"/>
        <end position="28"/>
    </location>
</feature>
<proteinExistence type="predicted"/>
<evidence type="ECO:0000256" key="1">
    <source>
        <dbReference type="SAM" id="Phobius"/>
    </source>
</evidence>
<gene>
    <name evidence="2" type="ORF">ACTOB_006181</name>
</gene>
<reference evidence="2 3" key="1">
    <citation type="submission" date="2023-06" db="EMBL/GenBank/DDBJ databases">
        <authorList>
            <person name="Yushchuk O."/>
            <person name="Binda E."/>
            <person name="Ruckert-Reed C."/>
            <person name="Fedorenko V."/>
            <person name="Kalinowski J."/>
            <person name="Marinelli F."/>
        </authorList>
    </citation>
    <scope>NUCLEOTIDE SEQUENCE [LARGE SCALE GENOMIC DNA]</scope>
    <source>
        <strain evidence="2 3">NRRL 3884</strain>
    </source>
</reference>